<evidence type="ECO:0000313" key="2">
    <source>
        <dbReference type="EMBL" id="PTQ43735.1"/>
    </source>
</evidence>
<protein>
    <submittedName>
        <fullName evidence="2">Uncharacterized protein</fullName>
    </submittedName>
</protein>
<gene>
    <name evidence="2" type="ORF">MARPO_0023s0064</name>
</gene>
<dbReference type="AlphaFoldDB" id="A0A2R6XCA5"/>
<dbReference type="EMBL" id="KZ772695">
    <property type="protein sequence ID" value="PTQ43735.1"/>
    <property type="molecule type" value="Genomic_DNA"/>
</dbReference>
<dbReference type="Gramene" id="Mp2g10980.1">
    <property type="protein sequence ID" value="Mp2g10980.1.cds1"/>
    <property type="gene ID" value="Mp2g10980"/>
</dbReference>
<organism evidence="2 3">
    <name type="scientific">Marchantia polymorpha</name>
    <name type="common">Common liverwort</name>
    <name type="synonym">Marchantia aquatica</name>
    <dbReference type="NCBI Taxonomy" id="3197"/>
    <lineage>
        <taxon>Eukaryota</taxon>
        <taxon>Viridiplantae</taxon>
        <taxon>Streptophyta</taxon>
        <taxon>Embryophyta</taxon>
        <taxon>Marchantiophyta</taxon>
        <taxon>Marchantiopsida</taxon>
        <taxon>Marchantiidae</taxon>
        <taxon>Marchantiales</taxon>
        <taxon>Marchantiaceae</taxon>
        <taxon>Marchantia</taxon>
    </lineage>
</organism>
<accession>A0A2R6XCA5</accession>
<sequence>MNGGIEGSRDRWPMLFTWRPCKSLVWAIFWRMQWNCYCFWGNYVLAVGLAEKERGALQNNNALAMAARPRRRRSGRPVWAARHRNQRDSLAASVACRIGSLVPNANRARNGPEFQAECPLALFVCSLLPGLTEIRRIERGRISRKPCFRKFAAGPFSCQAWIEEESRSFVRTLEKKEKSFLESNHCGRIIMHVRPRASRQQPSSSTTVHSSRPYLQMPSTTTCETSLLDDCKSAMNLEGEPAGDAVAATLDRSTTTGQAWSEGGQESGR</sequence>
<evidence type="ECO:0000256" key="1">
    <source>
        <dbReference type="SAM" id="MobiDB-lite"/>
    </source>
</evidence>
<keyword evidence="3" id="KW-1185">Reference proteome</keyword>
<feature type="region of interest" description="Disordered" evidence="1">
    <location>
        <begin position="195"/>
        <end position="217"/>
    </location>
</feature>
<reference evidence="3" key="1">
    <citation type="journal article" date="2017" name="Cell">
        <title>Insights into land plant evolution garnered from the Marchantia polymorpha genome.</title>
        <authorList>
            <person name="Bowman J.L."/>
            <person name="Kohchi T."/>
            <person name="Yamato K.T."/>
            <person name="Jenkins J."/>
            <person name="Shu S."/>
            <person name="Ishizaki K."/>
            <person name="Yamaoka S."/>
            <person name="Nishihama R."/>
            <person name="Nakamura Y."/>
            <person name="Berger F."/>
            <person name="Adam C."/>
            <person name="Aki S.S."/>
            <person name="Althoff F."/>
            <person name="Araki T."/>
            <person name="Arteaga-Vazquez M.A."/>
            <person name="Balasubrmanian S."/>
            <person name="Barry K."/>
            <person name="Bauer D."/>
            <person name="Boehm C.R."/>
            <person name="Briginshaw L."/>
            <person name="Caballero-Perez J."/>
            <person name="Catarino B."/>
            <person name="Chen F."/>
            <person name="Chiyoda S."/>
            <person name="Chovatia M."/>
            <person name="Davies K.M."/>
            <person name="Delmans M."/>
            <person name="Demura T."/>
            <person name="Dierschke T."/>
            <person name="Dolan L."/>
            <person name="Dorantes-Acosta A.E."/>
            <person name="Eklund D.M."/>
            <person name="Florent S.N."/>
            <person name="Flores-Sandoval E."/>
            <person name="Fujiyama A."/>
            <person name="Fukuzawa H."/>
            <person name="Galik B."/>
            <person name="Grimanelli D."/>
            <person name="Grimwood J."/>
            <person name="Grossniklaus U."/>
            <person name="Hamada T."/>
            <person name="Haseloff J."/>
            <person name="Hetherington A.J."/>
            <person name="Higo A."/>
            <person name="Hirakawa Y."/>
            <person name="Hundley H.N."/>
            <person name="Ikeda Y."/>
            <person name="Inoue K."/>
            <person name="Inoue S.I."/>
            <person name="Ishida S."/>
            <person name="Jia Q."/>
            <person name="Kakita M."/>
            <person name="Kanazawa T."/>
            <person name="Kawai Y."/>
            <person name="Kawashima T."/>
            <person name="Kennedy M."/>
            <person name="Kinose K."/>
            <person name="Kinoshita T."/>
            <person name="Kohara Y."/>
            <person name="Koide E."/>
            <person name="Komatsu K."/>
            <person name="Kopischke S."/>
            <person name="Kubo M."/>
            <person name="Kyozuka J."/>
            <person name="Lagercrantz U."/>
            <person name="Lin S.S."/>
            <person name="Lindquist E."/>
            <person name="Lipzen A.M."/>
            <person name="Lu C.W."/>
            <person name="De Luna E."/>
            <person name="Martienssen R.A."/>
            <person name="Minamino N."/>
            <person name="Mizutani M."/>
            <person name="Mizutani M."/>
            <person name="Mochizuki N."/>
            <person name="Monte I."/>
            <person name="Mosher R."/>
            <person name="Nagasaki H."/>
            <person name="Nakagami H."/>
            <person name="Naramoto S."/>
            <person name="Nishitani K."/>
            <person name="Ohtani M."/>
            <person name="Okamoto T."/>
            <person name="Okumura M."/>
            <person name="Phillips J."/>
            <person name="Pollak B."/>
            <person name="Reinders A."/>
            <person name="Rovekamp M."/>
            <person name="Sano R."/>
            <person name="Sawa S."/>
            <person name="Schmid M.W."/>
            <person name="Shirakawa M."/>
            <person name="Solano R."/>
            <person name="Spunde A."/>
            <person name="Suetsugu N."/>
            <person name="Sugano S."/>
            <person name="Sugiyama A."/>
            <person name="Sun R."/>
            <person name="Suzuki Y."/>
            <person name="Takenaka M."/>
            <person name="Takezawa D."/>
            <person name="Tomogane H."/>
            <person name="Tsuzuki M."/>
            <person name="Ueda T."/>
            <person name="Umeda M."/>
            <person name="Ward J.M."/>
            <person name="Watanabe Y."/>
            <person name="Yazaki K."/>
            <person name="Yokoyama R."/>
            <person name="Yoshitake Y."/>
            <person name="Yotsui I."/>
            <person name="Zachgo S."/>
            <person name="Schmutz J."/>
        </authorList>
    </citation>
    <scope>NUCLEOTIDE SEQUENCE [LARGE SCALE GENOMIC DNA]</scope>
    <source>
        <strain evidence="3">Tak-1</strain>
    </source>
</reference>
<dbReference type="Proteomes" id="UP000244005">
    <property type="component" value="Unassembled WGS sequence"/>
</dbReference>
<name>A0A2R6XCA5_MARPO</name>
<evidence type="ECO:0000313" key="3">
    <source>
        <dbReference type="Proteomes" id="UP000244005"/>
    </source>
</evidence>
<feature type="region of interest" description="Disordered" evidence="1">
    <location>
        <begin position="242"/>
        <end position="269"/>
    </location>
</feature>
<proteinExistence type="predicted"/>